<sequence length="376" mass="37816">MTSPGADGPVAASSPWPVPSPTAPTAPSAPAARLPGGRSLAWALGLVVIGSLVLALTVPVGTAAVGIVLFGVLAVVLELRYLGGRFGLMPVRSSGTVTLAVGALVAVAVAARAVAPAGRGAGAVVGVVATYGLLTLVAHRCLRGRVRRAALGVVAVGAALSLAFPDQHLVVLAHLHHLVPAVLVWDWSSRRSARGRRAVRWVVAGWVVLVPALLLSGALDGLLHADVDLVRGLADGAVGAFGAPPGAGAGALAERLLTLFAFSQTVQLAVWVGLLPHWAPDVSADLETRLPWLTGARLWVVGFTAAAVLAVLFARDYALGARVFTALSAAPMLLELAAVLLLVAGGAGIVGVARARADLPPDVGAPASDDGGERAA</sequence>
<gene>
    <name evidence="3" type="ORF">DFJ68_2272</name>
</gene>
<keyword evidence="2" id="KW-1133">Transmembrane helix</keyword>
<feature type="transmembrane region" description="Helical" evidence="2">
    <location>
        <begin position="40"/>
        <end position="58"/>
    </location>
</feature>
<dbReference type="AlphaFoldDB" id="A0A495XZT0"/>
<reference evidence="3 4" key="1">
    <citation type="submission" date="2018-10" db="EMBL/GenBank/DDBJ databases">
        <title>Sequencing the genomes of 1000 actinobacteria strains.</title>
        <authorList>
            <person name="Klenk H.-P."/>
        </authorList>
    </citation>
    <scope>NUCLEOTIDE SEQUENCE [LARGE SCALE GENOMIC DNA]</scope>
    <source>
        <strain evidence="3 4">DSM 44267</strain>
    </source>
</reference>
<evidence type="ECO:0000256" key="2">
    <source>
        <dbReference type="SAM" id="Phobius"/>
    </source>
</evidence>
<dbReference type="OrthoDB" id="3366272at2"/>
<dbReference type="Proteomes" id="UP000278440">
    <property type="component" value="Unassembled WGS sequence"/>
</dbReference>
<dbReference type="RefSeq" id="WP_147431571.1">
    <property type="nucleotide sequence ID" value="NZ_RBXT01000001.1"/>
</dbReference>
<accession>A0A495XZT0</accession>
<keyword evidence="2" id="KW-0812">Transmembrane</keyword>
<feature type="region of interest" description="Disordered" evidence="1">
    <location>
        <begin position="1"/>
        <end position="30"/>
    </location>
</feature>
<feature type="transmembrane region" description="Helical" evidence="2">
    <location>
        <begin position="296"/>
        <end position="314"/>
    </location>
</feature>
<comment type="caution">
    <text evidence="3">The sequence shown here is derived from an EMBL/GenBank/DDBJ whole genome shotgun (WGS) entry which is preliminary data.</text>
</comment>
<keyword evidence="2" id="KW-0472">Membrane</keyword>
<evidence type="ECO:0000313" key="4">
    <source>
        <dbReference type="Proteomes" id="UP000278440"/>
    </source>
</evidence>
<organism evidence="3 4">
    <name type="scientific">Terracoccus luteus</name>
    <dbReference type="NCBI Taxonomy" id="53356"/>
    <lineage>
        <taxon>Bacteria</taxon>
        <taxon>Bacillati</taxon>
        <taxon>Actinomycetota</taxon>
        <taxon>Actinomycetes</taxon>
        <taxon>Micrococcales</taxon>
        <taxon>Intrasporangiaceae</taxon>
        <taxon>Terracoccus</taxon>
    </lineage>
</organism>
<feature type="transmembrane region" description="Helical" evidence="2">
    <location>
        <begin position="326"/>
        <end position="353"/>
    </location>
</feature>
<feature type="transmembrane region" description="Helical" evidence="2">
    <location>
        <begin position="95"/>
        <end position="115"/>
    </location>
</feature>
<protein>
    <submittedName>
        <fullName evidence="3">Uncharacterized protein</fullName>
    </submittedName>
</protein>
<evidence type="ECO:0000313" key="3">
    <source>
        <dbReference type="EMBL" id="RKT78819.1"/>
    </source>
</evidence>
<keyword evidence="4" id="KW-1185">Reference proteome</keyword>
<dbReference type="EMBL" id="RBXT01000001">
    <property type="protein sequence ID" value="RKT78819.1"/>
    <property type="molecule type" value="Genomic_DNA"/>
</dbReference>
<feature type="transmembrane region" description="Helical" evidence="2">
    <location>
        <begin position="121"/>
        <end position="139"/>
    </location>
</feature>
<proteinExistence type="predicted"/>
<evidence type="ECO:0000256" key="1">
    <source>
        <dbReference type="SAM" id="MobiDB-lite"/>
    </source>
</evidence>
<feature type="transmembrane region" description="Helical" evidence="2">
    <location>
        <begin position="199"/>
        <end position="219"/>
    </location>
</feature>
<name>A0A495XZT0_9MICO</name>